<gene>
    <name evidence="1" type="ORF">Sangu_3047000</name>
</gene>
<dbReference type="GO" id="GO:0006623">
    <property type="term" value="P:protein targeting to vacuole"/>
    <property type="evidence" value="ECO:0007669"/>
    <property type="project" value="InterPro"/>
</dbReference>
<dbReference type="PANTHER" id="PTHR12616">
    <property type="entry name" value="VACUOLAR PROTEIN SORTING VPS41"/>
    <property type="match status" value="1"/>
</dbReference>
<dbReference type="PANTHER" id="PTHR12616:SF8">
    <property type="entry name" value="VACUOLAR PROTEIN SORTING-ASSOCIATED PROTEIN 8 HOMOLOG"/>
    <property type="match status" value="1"/>
</dbReference>
<dbReference type="GO" id="GO:0005770">
    <property type="term" value="C:late endosome"/>
    <property type="evidence" value="ECO:0007669"/>
    <property type="project" value="TreeGrafter"/>
</dbReference>
<organism evidence="1">
    <name type="scientific">Sesamum angustifolium</name>
    <dbReference type="NCBI Taxonomy" id="2727405"/>
    <lineage>
        <taxon>Eukaryota</taxon>
        <taxon>Viridiplantae</taxon>
        <taxon>Streptophyta</taxon>
        <taxon>Embryophyta</taxon>
        <taxon>Tracheophyta</taxon>
        <taxon>Spermatophyta</taxon>
        <taxon>Magnoliopsida</taxon>
        <taxon>eudicotyledons</taxon>
        <taxon>Gunneridae</taxon>
        <taxon>Pentapetalae</taxon>
        <taxon>asterids</taxon>
        <taxon>lamiids</taxon>
        <taxon>Lamiales</taxon>
        <taxon>Pedaliaceae</taxon>
        <taxon>Sesamum</taxon>
    </lineage>
</organism>
<dbReference type="AlphaFoldDB" id="A0AAW2KH49"/>
<name>A0AAW2KH49_9LAMI</name>
<comment type="caution">
    <text evidence="1">The sequence shown here is derived from an EMBL/GenBank/DDBJ whole genome shotgun (WGS) entry which is preliminary data.</text>
</comment>
<reference evidence="1" key="2">
    <citation type="journal article" date="2024" name="Plant">
        <title>Genomic evolution and insights into agronomic trait innovations of Sesamum species.</title>
        <authorList>
            <person name="Miao H."/>
            <person name="Wang L."/>
            <person name="Qu L."/>
            <person name="Liu H."/>
            <person name="Sun Y."/>
            <person name="Le M."/>
            <person name="Wang Q."/>
            <person name="Wei S."/>
            <person name="Zheng Y."/>
            <person name="Lin W."/>
            <person name="Duan Y."/>
            <person name="Cao H."/>
            <person name="Xiong S."/>
            <person name="Wang X."/>
            <person name="Wei L."/>
            <person name="Li C."/>
            <person name="Ma Q."/>
            <person name="Ju M."/>
            <person name="Zhao R."/>
            <person name="Li G."/>
            <person name="Mu C."/>
            <person name="Tian Q."/>
            <person name="Mei H."/>
            <person name="Zhang T."/>
            <person name="Gao T."/>
            <person name="Zhang H."/>
        </authorList>
    </citation>
    <scope>NUCLEOTIDE SEQUENCE</scope>
    <source>
        <strain evidence="1">G01</strain>
    </source>
</reference>
<proteinExistence type="predicted"/>
<accession>A0AAW2KH49</accession>
<dbReference type="GO" id="GO:0030897">
    <property type="term" value="C:HOPS complex"/>
    <property type="evidence" value="ECO:0007669"/>
    <property type="project" value="TreeGrafter"/>
</dbReference>
<dbReference type="EMBL" id="JACGWK010000137">
    <property type="protein sequence ID" value="KAL0305185.1"/>
    <property type="molecule type" value="Genomic_DNA"/>
</dbReference>
<evidence type="ECO:0000313" key="1">
    <source>
        <dbReference type="EMBL" id="KAL0305185.1"/>
    </source>
</evidence>
<sequence>MAVTRLPLNRAYANLLHLLELDTEATLEVLKCAFTDVELPKSTHSFQESTNFNVESVESQKLVQKLVDILYDILDASYFQAGSPICSNDVDLVEVWPSKKDVGHMFDFIAYYIAHEQAKVPRDILSQILEYLTSEINLSDMSGTTIEVFKRRERQLLSLLQVVPETDWDAPYLLYLSEKAQFHQVFQILHVILLAIC</sequence>
<reference evidence="1" key="1">
    <citation type="submission" date="2020-06" db="EMBL/GenBank/DDBJ databases">
        <authorList>
            <person name="Li T."/>
            <person name="Hu X."/>
            <person name="Zhang T."/>
            <person name="Song X."/>
            <person name="Zhang H."/>
            <person name="Dai N."/>
            <person name="Sheng W."/>
            <person name="Hou X."/>
            <person name="Wei L."/>
        </authorList>
    </citation>
    <scope>NUCLEOTIDE SEQUENCE</scope>
    <source>
        <strain evidence="1">G01</strain>
        <tissue evidence="1">Leaf</tissue>
    </source>
</reference>
<dbReference type="InterPro" id="IPR045111">
    <property type="entry name" value="Vps41/Vps8"/>
</dbReference>
<dbReference type="GO" id="GO:0034058">
    <property type="term" value="P:endosomal vesicle fusion"/>
    <property type="evidence" value="ECO:0007669"/>
    <property type="project" value="TreeGrafter"/>
</dbReference>
<protein>
    <submittedName>
        <fullName evidence="1">Uncharacterized protein</fullName>
    </submittedName>
</protein>